<reference evidence="1" key="1">
    <citation type="submission" date="2020-08" db="EMBL/GenBank/DDBJ databases">
        <title>Multicomponent nature underlies the extraordinary mechanical properties of spider dragline silk.</title>
        <authorList>
            <person name="Kono N."/>
            <person name="Nakamura H."/>
            <person name="Mori M."/>
            <person name="Yoshida Y."/>
            <person name="Ohtoshi R."/>
            <person name="Malay A.D."/>
            <person name="Moran D.A.P."/>
            <person name="Tomita M."/>
            <person name="Numata K."/>
            <person name="Arakawa K."/>
        </authorList>
    </citation>
    <scope>NUCLEOTIDE SEQUENCE</scope>
</reference>
<dbReference type="Proteomes" id="UP000887013">
    <property type="component" value="Unassembled WGS sequence"/>
</dbReference>
<keyword evidence="2" id="KW-1185">Reference proteome</keyword>
<sequence length="161" mass="18038">PPKSNLTILTIKSAFGHEIFTEEEINFVPVTSTPNGQSPLLQQILPSPPSVRALSPLQEDVISTLNQIVSFCFFKYIEKLSTICAHNSTDLTSSLLHHLYEYHLPLPLFLLPSPALLPEVQKDHTNNNQTHLFQIIIETETEVTEQISSTKISDCSKVRAM</sequence>
<dbReference type="AlphaFoldDB" id="A0A8X6QNE5"/>
<organism evidence="1 2">
    <name type="scientific">Nephila pilipes</name>
    <name type="common">Giant wood spider</name>
    <name type="synonym">Nephila maculata</name>
    <dbReference type="NCBI Taxonomy" id="299642"/>
    <lineage>
        <taxon>Eukaryota</taxon>
        <taxon>Metazoa</taxon>
        <taxon>Ecdysozoa</taxon>
        <taxon>Arthropoda</taxon>
        <taxon>Chelicerata</taxon>
        <taxon>Arachnida</taxon>
        <taxon>Araneae</taxon>
        <taxon>Araneomorphae</taxon>
        <taxon>Entelegynae</taxon>
        <taxon>Araneoidea</taxon>
        <taxon>Nephilidae</taxon>
        <taxon>Nephila</taxon>
    </lineage>
</organism>
<evidence type="ECO:0000313" key="1">
    <source>
        <dbReference type="EMBL" id="GFU36120.1"/>
    </source>
</evidence>
<name>A0A8X6QNE5_NEPPI</name>
<accession>A0A8X6QNE5</accession>
<protein>
    <submittedName>
        <fullName evidence="1">Uncharacterized protein</fullName>
    </submittedName>
</protein>
<feature type="non-terminal residue" evidence="1">
    <location>
        <position position="1"/>
    </location>
</feature>
<comment type="caution">
    <text evidence="1">The sequence shown here is derived from an EMBL/GenBank/DDBJ whole genome shotgun (WGS) entry which is preliminary data.</text>
</comment>
<dbReference type="EMBL" id="BMAW01034649">
    <property type="protein sequence ID" value="GFU36120.1"/>
    <property type="molecule type" value="Genomic_DNA"/>
</dbReference>
<gene>
    <name evidence="1" type="ORF">NPIL_463911</name>
</gene>
<evidence type="ECO:0000313" key="2">
    <source>
        <dbReference type="Proteomes" id="UP000887013"/>
    </source>
</evidence>
<proteinExistence type="predicted"/>